<gene>
    <name evidence="3" type="primary">KLRF1</name>
    <name evidence="3" type="ORF">OS493_018995</name>
</gene>
<keyword evidence="4" id="KW-1185">Reference proteome</keyword>
<feature type="domain" description="Apple" evidence="2">
    <location>
        <begin position="30"/>
        <end position="77"/>
    </location>
</feature>
<feature type="chain" id="PRO_5040981049" evidence="1">
    <location>
        <begin position="22"/>
        <end position="187"/>
    </location>
</feature>
<feature type="signal peptide" evidence="1">
    <location>
        <begin position="1"/>
        <end position="21"/>
    </location>
</feature>
<dbReference type="EMBL" id="MU826836">
    <property type="protein sequence ID" value="KAJ7372488.1"/>
    <property type="molecule type" value="Genomic_DNA"/>
</dbReference>
<dbReference type="SUPFAM" id="SSF56436">
    <property type="entry name" value="C-type lectin-like"/>
    <property type="match status" value="1"/>
</dbReference>
<evidence type="ECO:0000256" key="1">
    <source>
        <dbReference type="SAM" id="SignalP"/>
    </source>
</evidence>
<name>A0A9W9Z2H5_9CNID</name>
<protein>
    <submittedName>
        <fullName evidence="3">C-type lectin (CTL) or carbohydrate-recognition domain (CRD)</fullName>
    </submittedName>
</protein>
<dbReference type="CDD" id="cd00037">
    <property type="entry name" value="CLECT"/>
    <property type="match status" value="1"/>
</dbReference>
<dbReference type="InterPro" id="IPR003609">
    <property type="entry name" value="Pan_app"/>
</dbReference>
<evidence type="ECO:0000259" key="2">
    <source>
        <dbReference type="Pfam" id="PF00024"/>
    </source>
</evidence>
<dbReference type="InterPro" id="IPR016186">
    <property type="entry name" value="C-type_lectin-like/link_sf"/>
</dbReference>
<keyword evidence="1" id="KW-0732">Signal</keyword>
<evidence type="ECO:0000313" key="4">
    <source>
        <dbReference type="Proteomes" id="UP001163046"/>
    </source>
</evidence>
<accession>A0A9W9Z2H5</accession>
<dbReference type="AlphaFoldDB" id="A0A9W9Z2H5"/>
<dbReference type="InterPro" id="IPR016187">
    <property type="entry name" value="CTDL_fold"/>
</dbReference>
<dbReference type="OrthoDB" id="5975906at2759"/>
<sequence>MSKNLVFLTFLVVLLTGITCAFQPVTENSHVLVGHVFQQLYSRDWFSCIQVCQDEPRCISYNYERSARANGQCELNDCGVEDLCDRDKSLIYSVGFVLQQLREGKSEKNCDMDGQSPNTESPDSDLCKAGWTKNNSFCYKVFDELANFYQANSSCISEGAGLVWIEDFDELHFLDTILDKGRKYSWV</sequence>
<organism evidence="3 4">
    <name type="scientific">Desmophyllum pertusum</name>
    <dbReference type="NCBI Taxonomy" id="174260"/>
    <lineage>
        <taxon>Eukaryota</taxon>
        <taxon>Metazoa</taxon>
        <taxon>Cnidaria</taxon>
        <taxon>Anthozoa</taxon>
        <taxon>Hexacorallia</taxon>
        <taxon>Scleractinia</taxon>
        <taxon>Caryophylliina</taxon>
        <taxon>Caryophylliidae</taxon>
        <taxon>Desmophyllum</taxon>
    </lineage>
</organism>
<dbReference type="Proteomes" id="UP001163046">
    <property type="component" value="Unassembled WGS sequence"/>
</dbReference>
<evidence type="ECO:0000313" key="3">
    <source>
        <dbReference type="EMBL" id="KAJ7372488.1"/>
    </source>
</evidence>
<dbReference type="Gene3D" id="3.10.100.10">
    <property type="entry name" value="Mannose-Binding Protein A, subunit A"/>
    <property type="match status" value="1"/>
</dbReference>
<comment type="caution">
    <text evidence="3">The sequence shown here is derived from an EMBL/GenBank/DDBJ whole genome shotgun (WGS) entry which is preliminary data.</text>
</comment>
<dbReference type="Pfam" id="PF00024">
    <property type="entry name" value="PAN_1"/>
    <property type="match status" value="1"/>
</dbReference>
<proteinExistence type="predicted"/>
<reference evidence="3" key="1">
    <citation type="submission" date="2023-01" db="EMBL/GenBank/DDBJ databases">
        <title>Genome assembly of the deep-sea coral Lophelia pertusa.</title>
        <authorList>
            <person name="Herrera S."/>
            <person name="Cordes E."/>
        </authorList>
    </citation>
    <scope>NUCLEOTIDE SEQUENCE</scope>
    <source>
        <strain evidence="3">USNM1676648</strain>
        <tissue evidence="3">Polyp</tissue>
    </source>
</reference>